<sequence>MALGGVTLNSALVPDVLRRIKAVRDRHQTFGEVKWTKVSKSKLDFYREYVDVFFDASAADEMHFCALYVDTFTFNHHKYNGGQRDLGFNKLIYQLMLHKFGRRYGRSHDLHVYLDDRTTKHNPEQMRPMLNSDLAKWGINGQPFKRLHFRDSKGCDLIQLNDLLVGTVGFKRNLHDKVPGCAPHKIALGEHIVRRALQNEAPHRLNSAAARRFAVWPFRFGKG</sequence>
<gene>
    <name evidence="1" type="ORF">GCM10023165_52760</name>
</gene>
<keyword evidence="2" id="KW-1185">Reference proteome</keyword>
<protein>
    <submittedName>
        <fullName evidence="1">DUF3800 domain-containing protein</fullName>
    </submittedName>
</protein>
<dbReference type="InterPro" id="IPR024524">
    <property type="entry name" value="DUF3800"/>
</dbReference>
<dbReference type="EMBL" id="BAABGJ010000081">
    <property type="protein sequence ID" value="GAA4358124.1"/>
    <property type="molecule type" value="Genomic_DNA"/>
</dbReference>
<organism evidence="1 2">
    <name type="scientific">Variovorax defluvii</name>
    <dbReference type="NCBI Taxonomy" id="913761"/>
    <lineage>
        <taxon>Bacteria</taxon>
        <taxon>Pseudomonadati</taxon>
        <taxon>Pseudomonadota</taxon>
        <taxon>Betaproteobacteria</taxon>
        <taxon>Burkholderiales</taxon>
        <taxon>Comamonadaceae</taxon>
        <taxon>Variovorax</taxon>
    </lineage>
</organism>
<comment type="caution">
    <text evidence="1">The sequence shown here is derived from an EMBL/GenBank/DDBJ whole genome shotgun (WGS) entry which is preliminary data.</text>
</comment>
<evidence type="ECO:0000313" key="1">
    <source>
        <dbReference type="EMBL" id="GAA4358124.1"/>
    </source>
</evidence>
<proteinExistence type="predicted"/>
<reference evidence="2" key="1">
    <citation type="journal article" date="2019" name="Int. J. Syst. Evol. Microbiol.">
        <title>The Global Catalogue of Microorganisms (GCM) 10K type strain sequencing project: providing services to taxonomists for standard genome sequencing and annotation.</title>
        <authorList>
            <consortium name="The Broad Institute Genomics Platform"/>
            <consortium name="The Broad Institute Genome Sequencing Center for Infectious Disease"/>
            <person name="Wu L."/>
            <person name="Ma J."/>
        </authorList>
    </citation>
    <scope>NUCLEOTIDE SEQUENCE [LARGE SCALE GENOMIC DNA]</scope>
    <source>
        <strain evidence="2">JCM 17804</strain>
    </source>
</reference>
<name>A0ABP8IGQ7_9BURK</name>
<evidence type="ECO:0000313" key="2">
    <source>
        <dbReference type="Proteomes" id="UP001500975"/>
    </source>
</evidence>
<dbReference type="Proteomes" id="UP001500975">
    <property type="component" value="Unassembled WGS sequence"/>
</dbReference>
<dbReference type="Pfam" id="PF12686">
    <property type="entry name" value="DUF3800"/>
    <property type="match status" value="1"/>
</dbReference>
<accession>A0ABP8IGQ7</accession>